<dbReference type="InterPro" id="IPR047187">
    <property type="entry name" value="SF1_C_Upf1"/>
</dbReference>
<dbReference type="GO" id="GO:0016787">
    <property type="term" value="F:hydrolase activity"/>
    <property type="evidence" value="ECO:0007669"/>
    <property type="project" value="UniProtKB-KW"/>
</dbReference>
<dbReference type="Gene3D" id="3.10.50.30">
    <property type="entry name" value="Transcription elongation factor, GreA/GreB, C-terminal domain"/>
    <property type="match status" value="1"/>
</dbReference>
<dbReference type="GO" id="GO:0003677">
    <property type="term" value="F:DNA binding"/>
    <property type="evidence" value="ECO:0007669"/>
    <property type="project" value="InterPro"/>
</dbReference>
<dbReference type="InterPro" id="IPR050534">
    <property type="entry name" value="Coronavir_polyprotein_1ab"/>
</dbReference>
<dbReference type="Pfam" id="PF13087">
    <property type="entry name" value="AAA_12"/>
    <property type="match status" value="1"/>
</dbReference>
<evidence type="ECO:0000256" key="6">
    <source>
        <dbReference type="SAM" id="MobiDB-lite"/>
    </source>
</evidence>
<dbReference type="SUPFAM" id="SSF52980">
    <property type="entry name" value="Restriction endonuclease-like"/>
    <property type="match status" value="1"/>
</dbReference>
<dbReference type="InterPro" id="IPR001437">
    <property type="entry name" value="Tscrpt_elong_fac_GreA/B_C"/>
</dbReference>
<evidence type="ECO:0000313" key="11">
    <source>
        <dbReference type="EMBL" id="SPF78097.1"/>
    </source>
</evidence>
<dbReference type="EMBL" id="OMOJ01000001">
    <property type="protein sequence ID" value="SPF78097.1"/>
    <property type="molecule type" value="Genomic_DNA"/>
</dbReference>
<evidence type="ECO:0000256" key="1">
    <source>
        <dbReference type="ARBA" id="ARBA00007913"/>
    </source>
</evidence>
<protein>
    <recommendedName>
        <fullName evidence="13">DNA helicase</fullName>
    </recommendedName>
</protein>
<dbReference type="Gene3D" id="3.40.960.10">
    <property type="entry name" value="VSR Endonuclease"/>
    <property type="match status" value="1"/>
</dbReference>
<dbReference type="InterPro" id="IPR027417">
    <property type="entry name" value="P-loop_NTPase"/>
</dbReference>
<keyword evidence="5" id="KW-0067">ATP-binding</keyword>
<dbReference type="InterPro" id="IPR011335">
    <property type="entry name" value="Restrct_endonuc-II-like"/>
</dbReference>
<dbReference type="GO" id="GO:0032784">
    <property type="term" value="P:regulation of DNA-templated transcription elongation"/>
    <property type="evidence" value="ECO:0007669"/>
    <property type="project" value="InterPro"/>
</dbReference>
<feature type="region of interest" description="Disordered" evidence="6">
    <location>
        <begin position="398"/>
        <end position="422"/>
    </location>
</feature>
<feature type="domain" description="DNA2/NAM7 helicase-like C-terminal" evidence="9">
    <location>
        <begin position="1192"/>
        <end position="1374"/>
    </location>
</feature>
<dbReference type="Gene3D" id="3.40.50.300">
    <property type="entry name" value="P-loop containing nucleotide triphosphate hydrolases"/>
    <property type="match status" value="3"/>
</dbReference>
<evidence type="ECO:0000313" key="12">
    <source>
        <dbReference type="Proteomes" id="UP000244904"/>
    </source>
</evidence>
<dbReference type="OrthoDB" id="9757917at2"/>
<evidence type="ECO:0000256" key="2">
    <source>
        <dbReference type="ARBA" id="ARBA00022741"/>
    </source>
</evidence>
<evidence type="ECO:0000256" key="4">
    <source>
        <dbReference type="ARBA" id="ARBA00022806"/>
    </source>
</evidence>
<dbReference type="Proteomes" id="UP000244904">
    <property type="component" value="Unassembled WGS sequence"/>
</dbReference>
<feature type="compositionally biased region" description="Polar residues" evidence="6">
    <location>
        <begin position="400"/>
        <end position="409"/>
    </location>
</feature>
<evidence type="ECO:0000259" key="10">
    <source>
        <dbReference type="Pfam" id="PF18741"/>
    </source>
</evidence>
<organism evidence="11 12">
    <name type="scientific">Pseudoprimorskyibacter insulae</name>
    <dbReference type="NCBI Taxonomy" id="1695997"/>
    <lineage>
        <taxon>Bacteria</taxon>
        <taxon>Pseudomonadati</taxon>
        <taxon>Pseudomonadota</taxon>
        <taxon>Alphaproteobacteria</taxon>
        <taxon>Rhodobacterales</taxon>
        <taxon>Paracoccaceae</taxon>
        <taxon>Pseudoprimorskyibacter</taxon>
    </lineage>
</organism>
<comment type="similarity">
    <text evidence="1">Belongs to the DNA2/NAM7 helicase family.</text>
</comment>
<feature type="region of interest" description="Disordered" evidence="6">
    <location>
        <begin position="1558"/>
        <end position="1602"/>
    </location>
</feature>
<dbReference type="CDD" id="cd18808">
    <property type="entry name" value="SF1_C_Upf1"/>
    <property type="match status" value="1"/>
</dbReference>
<gene>
    <name evidence="11" type="ORF">PRI8871_00688</name>
</gene>
<keyword evidence="12" id="KW-1185">Reference proteome</keyword>
<evidence type="ECO:0008006" key="13">
    <source>
        <dbReference type="Google" id="ProtNLM"/>
    </source>
</evidence>
<name>A0A2R8AQF0_9RHOB</name>
<evidence type="ECO:0000259" key="7">
    <source>
        <dbReference type="Pfam" id="PF01272"/>
    </source>
</evidence>
<feature type="domain" description="Restriction endonuclease type II-like" evidence="10">
    <location>
        <begin position="1421"/>
        <end position="1514"/>
    </location>
</feature>
<dbReference type="RefSeq" id="WP_108884771.1">
    <property type="nucleotide sequence ID" value="NZ_OMOJ01000001.1"/>
</dbReference>
<dbReference type="GO" id="GO:0043139">
    <property type="term" value="F:5'-3' DNA helicase activity"/>
    <property type="evidence" value="ECO:0007669"/>
    <property type="project" value="TreeGrafter"/>
</dbReference>
<dbReference type="PANTHER" id="PTHR43788:SF8">
    <property type="entry name" value="DNA-BINDING PROTEIN SMUBP-2"/>
    <property type="match status" value="1"/>
</dbReference>
<keyword evidence="4" id="KW-0347">Helicase</keyword>
<dbReference type="SUPFAM" id="SSF52540">
    <property type="entry name" value="P-loop containing nucleoside triphosphate hydrolases"/>
    <property type="match status" value="1"/>
</dbReference>
<accession>A0A2R8AQF0</accession>
<proteinExistence type="inferred from homology"/>
<dbReference type="PANTHER" id="PTHR43788">
    <property type="entry name" value="DNA2/NAM7 HELICASE FAMILY MEMBER"/>
    <property type="match status" value="1"/>
</dbReference>
<evidence type="ECO:0000259" key="8">
    <source>
        <dbReference type="Pfam" id="PF13086"/>
    </source>
</evidence>
<evidence type="ECO:0000256" key="5">
    <source>
        <dbReference type="ARBA" id="ARBA00022840"/>
    </source>
</evidence>
<dbReference type="InterPro" id="IPR036953">
    <property type="entry name" value="GreA/GreB_C_sf"/>
</dbReference>
<feature type="compositionally biased region" description="Polar residues" evidence="6">
    <location>
        <begin position="1569"/>
        <end position="1589"/>
    </location>
</feature>
<evidence type="ECO:0000259" key="9">
    <source>
        <dbReference type="Pfam" id="PF13087"/>
    </source>
</evidence>
<feature type="domain" description="DNA2/NAM7 helicase helicase" evidence="8">
    <location>
        <begin position="440"/>
        <end position="533"/>
    </location>
</feature>
<dbReference type="InterPro" id="IPR041679">
    <property type="entry name" value="DNA2/NAM7-like_C"/>
</dbReference>
<dbReference type="Pfam" id="PF18741">
    <property type="entry name" value="MTES_1575"/>
    <property type="match status" value="1"/>
</dbReference>
<dbReference type="Pfam" id="PF01272">
    <property type="entry name" value="GreA_GreB"/>
    <property type="match status" value="1"/>
</dbReference>
<dbReference type="Pfam" id="PF13086">
    <property type="entry name" value="AAA_11"/>
    <property type="match status" value="1"/>
</dbReference>
<evidence type="ECO:0000256" key="3">
    <source>
        <dbReference type="ARBA" id="ARBA00022801"/>
    </source>
</evidence>
<dbReference type="InterPro" id="IPR041677">
    <property type="entry name" value="DNA2/NAM7_AAA_11"/>
</dbReference>
<keyword evidence="3" id="KW-0378">Hydrolase</keyword>
<dbReference type="GO" id="GO:0005524">
    <property type="term" value="F:ATP binding"/>
    <property type="evidence" value="ECO:0007669"/>
    <property type="project" value="UniProtKB-KW"/>
</dbReference>
<feature type="domain" description="Transcription elongation factor GreA/GreB C-terminal" evidence="7">
    <location>
        <begin position="1640"/>
        <end position="1712"/>
    </location>
</feature>
<dbReference type="SUPFAM" id="SSF54534">
    <property type="entry name" value="FKBP-like"/>
    <property type="match status" value="1"/>
</dbReference>
<reference evidence="12" key="1">
    <citation type="submission" date="2018-03" db="EMBL/GenBank/DDBJ databases">
        <authorList>
            <person name="Rodrigo-Torres L."/>
            <person name="Arahal R. D."/>
            <person name="Lucena T."/>
        </authorList>
    </citation>
    <scope>NUCLEOTIDE SEQUENCE [LARGE SCALE GENOMIC DNA]</scope>
    <source>
        <strain evidence="12">CECT 8871</strain>
    </source>
</reference>
<keyword evidence="2" id="KW-0547">Nucleotide-binding</keyword>
<sequence length="1712" mass="187949">MNKNYTVQPDEELSPDDRQKLSGLLGFAQGVLTAREKVQMTMSAGLGVFHEGDMHGLSGLHLDCDDGSWLRIDRQRETKPPEPVDYVARFLTSRPTDPAKPPVMKSAISIEVSIEEASDLEVAGLLRPENVKTIVADGVEVENHVKIVLLAEDCKEMQRDFERYTSGPWADWARDEKPIRKSISFYNDLFKIHASIHTAESTPPELVWGIGIGRWEHAGQRIDMPIVEQLVDIEVEDGGAIVIHPRDLPPILSLKPYLEIEIDGSPKLQRDLQDRLVQIMQGDVEISPFTTALEPILDTAASNLSSTGEHIDRVRIDAGESLPRISSEFKIASTWAIFGRPRSHEARSQDLEALRKRIADQNTSVPSSIRGFAKPPSDAAHVAVSDWGIDSTILAGAGENTWSAPSGSGASDREPSASPVGGAAEKLNSRRVHFFPLPFNEEQGKISDMIDDKSLHVATVSGPPGTGKSHSIANIISHQMATGKRVLVTARTPEAIAAVREKLPKSLQPLVIASVGTDRESAQQLQDAVTELSNEVVGLNTDEALATKAMLERKIVDCDNEAAQADLKLAEIARTNLAPLDWQGKTHPPMDLVEILEADAEQHGWFTDRPKDLPPSQLPDLLQYLRQALPELAGDIIYAGADLPRPDELPATADLIAAHDVELAWNCREVVDYSGAPQMALDSADAESQARNVLHELEACAAAIEELDEPERDLAILAIQNEAPLDCSAIEKTRDFLARQENLEAIASVRFSLDACSLEDFQGAAQRGAAGQKPVGFSLFGGALKQAVASTRVNGESPSGADDWRAVHDACLLKKSRDSINSTLMPFIEFGVMGSLPLDPWDLATYLKDRQSEADRALEIARRLTPIRSALRTLFPYGLDIDGPFKVLDCQPALFALRANLPDAHRTPQAITTLTAIAGKNTLPIFGALRDLAAAIGQPETDPHQIVTLRGEITKEITRLSEIAPRLKELGVNLKVLSDCGAPEWAERLKDDPLNAPSLIPDTWQAAWSWAMMTARVQHIIELGNGDEYRKAKADAMQRRRKHFEELIRIRTLLGLAKRMTPRVRQAMEAFTQAISKIGTGKGKKAPRFIRAAQEAARQASSAAPVWIMPEYKIPEQLPPEFGDFDLVILDEASQSDITAIAALARGKKILVVGDEAQVSPTAVGISVQKINALRAEFLDGLPNAGLIDENTSIFEMTKRMHPESHVMLREHFRCVAPIIQFSTRFYNNALVPLRVPKASERFDPPLVDVYIPGAARQGKTNPYEARWIVDEIAKIIDDPAHNGRDIGVISLIGGEQAEKIGRMLVEDERIGPEKIEERRIIYGDARTMQGQERSIVFLSMVATPGRVTSQSSKPDQQRINVAMSRARDRLYLVRSVGLEDLKPTDIKADILHHFVDPMPNGRVTTGTESADLMDRCDSGFEREVLGRLLEANYRVRPQVKAGGFSIDLVVEGHEDRRLAIELDGDQYHGPEVWDRDMARQAALERAGWTFWRVFGSQWSAQKEFWWKNLLETLDRMKIDPIGAITIDERFTETVVVDMLAETGDTPPVVVDAQTGEDAPADQEVPSASMPSVTTSSEAALGDKNSTPRPATAEVKPEPARDDLFSFMERQQEAAGDGGREDDMTAEALERAMDGNPSPAVVRIGSTVRLEKIGNGGGKLQITIVENGNDPDHGLVGAHTPLGQALIDARVGDDIEYNAGSYLREVRVLSIS</sequence>
<dbReference type="InterPro" id="IPR049468">
    <property type="entry name" value="Restrct_endonuc-II-like_dom"/>
</dbReference>